<sequence>MRFVINNPFLDPDRQGELYGNTARLASRSSALMRAKTAGRPVPETIVQLAQAHRAGSDRRPGLVADIGCGRGTSSRVLAQQLKPQRLVGIDASPALVTAARSRVSHHPGTQVAFLQGDFHHLPLSDDSCELAVAAFCLYHSPDPGRAIAEIARSLAPGGLAVLVTKALDSYSDMDALIATAGLDPHAERHESLYATAHGGNLADLAQSALDVVAVEHEEHRFEFSGLDHAAEYLATNPKYDLAPGLYGNPGALAAALHEWHPDKPITTTSVITYVVACSVGGRT</sequence>
<dbReference type="EC" id="2.1.1.164" evidence="2"/>
<gene>
    <name evidence="2" type="primary">rebM_6</name>
    <name evidence="2" type="ORF">BG653_02616</name>
</gene>
<protein>
    <submittedName>
        <fullName evidence="2">Demethylrebeccamycin-D-glucose O-methyltransferase</fullName>
        <ecNumber evidence="2">2.1.1.164</ecNumber>
    </submittedName>
</protein>
<dbReference type="SUPFAM" id="SSF53335">
    <property type="entry name" value="S-adenosyl-L-methionine-dependent methyltransferases"/>
    <property type="match status" value="1"/>
</dbReference>
<dbReference type="Proteomes" id="UP000194225">
    <property type="component" value="Unassembled WGS sequence"/>
</dbReference>
<dbReference type="Gene3D" id="3.40.50.150">
    <property type="entry name" value="Vaccinia Virus protein VP39"/>
    <property type="match status" value="1"/>
</dbReference>
<dbReference type="PANTHER" id="PTHR43861">
    <property type="entry name" value="TRANS-ACONITATE 2-METHYLTRANSFERASE-RELATED"/>
    <property type="match status" value="1"/>
</dbReference>
<dbReference type="GO" id="GO:0102082">
    <property type="term" value="F:demethylrebeccamycin--D-glucose O-methyltransferase activity"/>
    <property type="evidence" value="ECO:0007669"/>
    <property type="project" value="UniProtKB-EC"/>
</dbReference>
<dbReference type="CDD" id="cd02440">
    <property type="entry name" value="AdoMet_MTases"/>
    <property type="match status" value="1"/>
</dbReference>
<proteinExistence type="predicted"/>
<evidence type="ECO:0000313" key="3">
    <source>
        <dbReference type="Proteomes" id="UP000194225"/>
    </source>
</evidence>
<evidence type="ECO:0000313" key="2">
    <source>
        <dbReference type="EMBL" id="OSY45852.1"/>
    </source>
</evidence>
<organism evidence="2 3">
    <name type="scientific">Streptomyces platensis</name>
    <dbReference type="NCBI Taxonomy" id="58346"/>
    <lineage>
        <taxon>Bacteria</taxon>
        <taxon>Bacillati</taxon>
        <taxon>Actinomycetota</taxon>
        <taxon>Actinomycetes</taxon>
        <taxon>Kitasatosporales</taxon>
        <taxon>Streptomycetaceae</taxon>
        <taxon>Streptomyces</taxon>
    </lineage>
</organism>
<dbReference type="InterPro" id="IPR029063">
    <property type="entry name" value="SAM-dependent_MTases_sf"/>
</dbReference>
<accession>A0ABX3XYE9</accession>
<keyword evidence="3" id="KW-1185">Reference proteome</keyword>
<evidence type="ECO:0000259" key="1">
    <source>
        <dbReference type="Pfam" id="PF08241"/>
    </source>
</evidence>
<dbReference type="GO" id="GO:0032259">
    <property type="term" value="P:methylation"/>
    <property type="evidence" value="ECO:0007669"/>
    <property type="project" value="UniProtKB-KW"/>
</dbReference>
<reference evidence="2 3" key="1">
    <citation type="submission" date="2016-09" db="EMBL/GenBank/DDBJ databases">
        <title>Streptomyces platensis DSM40041, a candidate organism with high potential of specific P450 cytochromes.</title>
        <authorList>
            <person name="Grumaz C."/>
            <person name="Vainshtein Y."/>
            <person name="Kirstahler P."/>
            <person name="Sohn K."/>
        </authorList>
    </citation>
    <scope>NUCLEOTIDE SEQUENCE [LARGE SCALE GENOMIC DNA]</scope>
    <source>
        <strain evidence="2 3">DSM 40041</strain>
    </source>
</reference>
<keyword evidence="2" id="KW-0808">Transferase</keyword>
<keyword evidence="2" id="KW-0489">Methyltransferase</keyword>
<comment type="caution">
    <text evidence="2">The sequence shown here is derived from an EMBL/GenBank/DDBJ whole genome shotgun (WGS) entry which is preliminary data.</text>
</comment>
<feature type="domain" description="Methyltransferase type 11" evidence="1">
    <location>
        <begin position="66"/>
        <end position="162"/>
    </location>
</feature>
<dbReference type="EMBL" id="MIGA01000014">
    <property type="protein sequence ID" value="OSY45852.1"/>
    <property type="molecule type" value="Genomic_DNA"/>
</dbReference>
<dbReference type="Pfam" id="PF08241">
    <property type="entry name" value="Methyltransf_11"/>
    <property type="match status" value="1"/>
</dbReference>
<dbReference type="InterPro" id="IPR013216">
    <property type="entry name" value="Methyltransf_11"/>
</dbReference>
<dbReference type="PANTHER" id="PTHR43861:SF1">
    <property type="entry name" value="TRANS-ACONITATE 2-METHYLTRANSFERASE"/>
    <property type="match status" value="1"/>
</dbReference>
<name>A0ABX3XYE9_STRPT</name>